<accession>A0A1B0FC85</accession>
<dbReference type="EnsemblMetazoa" id="GMOY001169-RA">
    <property type="protein sequence ID" value="GMOY001169-PA"/>
    <property type="gene ID" value="GMOY001169"/>
</dbReference>
<organism evidence="3 4">
    <name type="scientific">Glossina morsitans morsitans</name>
    <name type="common">Savannah tsetse fly</name>
    <dbReference type="NCBI Taxonomy" id="37546"/>
    <lineage>
        <taxon>Eukaryota</taxon>
        <taxon>Metazoa</taxon>
        <taxon>Ecdysozoa</taxon>
        <taxon>Arthropoda</taxon>
        <taxon>Hexapoda</taxon>
        <taxon>Insecta</taxon>
        <taxon>Pterygota</taxon>
        <taxon>Neoptera</taxon>
        <taxon>Endopterygota</taxon>
        <taxon>Diptera</taxon>
        <taxon>Brachycera</taxon>
        <taxon>Muscomorpha</taxon>
        <taxon>Hippoboscoidea</taxon>
        <taxon>Glossinidae</taxon>
        <taxon>Glossina</taxon>
    </lineage>
</organism>
<dbReference type="EMBL" id="CCAG010011573">
    <property type="status" value="NOT_ANNOTATED_CDS"/>
    <property type="molecule type" value="Genomic_DNA"/>
</dbReference>
<evidence type="ECO:0000313" key="3">
    <source>
        <dbReference type="EnsemblMetazoa" id="GMOY001169-PA"/>
    </source>
</evidence>
<sequence length="1182" mass="130532">MQMFACESNDFTYQNTLGRRSTLGAYYHMNKQPSYTNDHSLNSQYGYNTWGIWREARNLAPSTYSAKAYPNYQKTKSFSIILTTAAFIVLLAVITIAALAFYFSSVKAGLDEPIMGFEGSFRIAKGDLFSTGLKFNHTSSYKQKAEFYKRFVERALVDNGLQPLRTDIWGFGDGPLIKVNFRIFLDVRKLPQSIQSVEEYIKESFFLETTSFKSLYRSLRIDSESVDIKRILDAQTIKHATMLKELPPVPTSQTQLEKRLMTKANNNHSGLLSKVPLLKNKSRSPSRPHSADEEPDVDVENAPVIQGSFEGSFEITKTDADIARRKTTPTRPQTSASSLLPKTITPYSLRVKPRKPGIEKLTTIIPQSHSSAKSTKVTTTEKVSSTTTKMTTTPKTTATTTTTVTTTSTTTPKTPAFTKTTTSSTTSSTTTSTTSSTPSSTSTAAATTSIPFAITEIVPTAEYITYPSPITSSTTMTVPKLDANLFASIPVLDTQPWKPIHREVPEFLPGPPPTFPTKSLISTTKDIPPQRRIDDMELPYLPDEPTPPKPEFFDTYAASYFGPSLRKPNPSNKDTTSAPDVVFYNSFSNPAFMSGSENIERLGVGASIQPHPLPVPLIDEVVIPPFKPLHPELEARDKLRFDIDVSDEKFEHLGGGVIAKKQELLNSTFATKGNILNAKETERETITIPSSTSKVLTSTIALQLKVSEATTTAKPKTETQKTPTASSELADSLGEFFMGLLNLTKEDGERGNGNKTMNRIVALNIETEQPEEESKDVLEIVTLKNTKPNTKDSQENVGKSPTLNKPNFLNIKELILKRNQINLERQQNQTKSTITTTSTAEPSESLTQVILQTTSKPFTSTSVTTLKSTTKRIRIKPGYGNNKPPTILDDSVLFPSHSKWEFVNSSSNSNFGHTGNMRKIFNQTLQAWVSVDVDRTENLTLNDIKSKINNATNIQDISLIFDTLASKLGITPSIPNKVPPFSHNKLKQTLKNDTRLKANTTTTRITIAASNTPTVTTTTSPTTTTTTSRTTTPVFTTPSTSTLRYEEVFYKEKREPDYVKPLLVEDTSAEVIGAAIPVVGEAEVEVIDPNKYEEMLRSSQFADVSTTEILPKLVTLLPVRSNSGIRTYRPTLEDTARNSIGLSINNKGANSTSSRSSNRKTHNPRKPPSETVIRGGLKVKIK</sequence>
<dbReference type="AlphaFoldDB" id="A0A1B0FC85"/>
<keyword evidence="2" id="KW-1133">Transmembrane helix</keyword>
<evidence type="ECO:0000313" key="4">
    <source>
        <dbReference type="Proteomes" id="UP000092444"/>
    </source>
</evidence>
<feature type="compositionally biased region" description="Polar residues" evidence="1">
    <location>
        <begin position="1140"/>
        <end position="1149"/>
    </location>
</feature>
<feature type="transmembrane region" description="Helical" evidence="2">
    <location>
        <begin position="80"/>
        <end position="103"/>
    </location>
</feature>
<protein>
    <recommendedName>
        <fullName evidence="5">SEA domain-containing protein</fullName>
    </recommendedName>
</protein>
<feature type="region of interest" description="Disordered" evidence="1">
    <location>
        <begin position="1140"/>
        <end position="1175"/>
    </location>
</feature>
<dbReference type="STRING" id="37546.A0A1B0FC85"/>
<keyword evidence="2" id="KW-0472">Membrane</keyword>
<feature type="region of interest" description="Disordered" evidence="1">
    <location>
        <begin position="369"/>
        <end position="445"/>
    </location>
</feature>
<keyword evidence="4" id="KW-1185">Reference proteome</keyword>
<keyword evidence="2" id="KW-0812">Transmembrane</keyword>
<dbReference type="PANTHER" id="PTHR23197:SF11">
    <property type="entry name" value="RE03558P"/>
    <property type="match status" value="1"/>
</dbReference>
<feature type="region of interest" description="Disordered" evidence="1">
    <location>
        <begin position="271"/>
        <end position="297"/>
    </location>
</feature>
<dbReference type="PANTHER" id="PTHR23197">
    <property type="entry name" value="TARSH-RELATED FIBRONECTIN DOMAIN-CONTAINING"/>
    <property type="match status" value="1"/>
</dbReference>
<dbReference type="Proteomes" id="UP000092444">
    <property type="component" value="Unassembled WGS sequence"/>
</dbReference>
<feature type="region of interest" description="Disordered" evidence="1">
    <location>
        <begin position="1013"/>
        <end position="1037"/>
    </location>
</feature>
<name>A0A1B0FC85_GLOMM</name>
<evidence type="ECO:0008006" key="5">
    <source>
        <dbReference type="Google" id="ProtNLM"/>
    </source>
</evidence>
<feature type="compositionally biased region" description="Low complexity" evidence="1">
    <location>
        <begin position="370"/>
        <end position="445"/>
    </location>
</feature>
<proteinExistence type="predicted"/>
<evidence type="ECO:0000256" key="1">
    <source>
        <dbReference type="SAM" id="MobiDB-lite"/>
    </source>
</evidence>
<dbReference type="PhylomeDB" id="A0A1B0FC85"/>
<dbReference type="VEuPathDB" id="VectorBase:GMOY001169"/>
<reference evidence="3" key="1">
    <citation type="submission" date="2020-05" db="UniProtKB">
        <authorList>
            <consortium name="EnsemblMetazoa"/>
        </authorList>
    </citation>
    <scope>IDENTIFICATION</scope>
    <source>
        <strain evidence="3">Yale</strain>
    </source>
</reference>
<evidence type="ECO:0000256" key="2">
    <source>
        <dbReference type="SAM" id="Phobius"/>
    </source>
</evidence>